<comment type="caution">
    <text evidence="3">The sequence shown here is derived from an EMBL/GenBank/DDBJ whole genome shotgun (WGS) entry which is preliminary data.</text>
</comment>
<feature type="region of interest" description="Disordered" evidence="1">
    <location>
        <begin position="192"/>
        <end position="214"/>
    </location>
</feature>
<feature type="region of interest" description="Disordered" evidence="1">
    <location>
        <begin position="38"/>
        <end position="84"/>
    </location>
</feature>
<evidence type="ECO:0000259" key="2">
    <source>
        <dbReference type="Pfam" id="PF03364"/>
    </source>
</evidence>
<reference evidence="4" key="1">
    <citation type="journal article" date="2019" name="Int. J. Syst. Evol. Microbiol.">
        <title>The Global Catalogue of Microorganisms (GCM) 10K type strain sequencing project: providing services to taxonomists for standard genome sequencing and annotation.</title>
        <authorList>
            <consortium name="The Broad Institute Genomics Platform"/>
            <consortium name="The Broad Institute Genome Sequencing Center for Infectious Disease"/>
            <person name="Wu L."/>
            <person name="Ma J."/>
        </authorList>
    </citation>
    <scope>NUCLEOTIDE SEQUENCE [LARGE SCALE GENOMIC DNA]</scope>
    <source>
        <strain evidence="4">CECT 7649</strain>
    </source>
</reference>
<accession>A0ABW2PCW6</accession>
<evidence type="ECO:0000313" key="4">
    <source>
        <dbReference type="Proteomes" id="UP001596496"/>
    </source>
</evidence>
<evidence type="ECO:0000256" key="1">
    <source>
        <dbReference type="SAM" id="MobiDB-lite"/>
    </source>
</evidence>
<dbReference type="Pfam" id="PF03364">
    <property type="entry name" value="Polyketide_cyc"/>
    <property type="match status" value="1"/>
</dbReference>
<gene>
    <name evidence="3" type="ORF">ACFQSB_27965</name>
</gene>
<proteinExistence type="predicted"/>
<dbReference type="EMBL" id="JBHTCG010000023">
    <property type="protein sequence ID" value="MFC7386075.1"/>
    <property type="molecule type" value="Genomic_DNA"/>
</dbReference>
<dbReference type="RefSeq" id="WP_380829887.1">
    <property type="nucleotide sequence ID" value="NZ_JBHTCG010000023.1"/>
</dbReference>
<feature type="domain" description="Coenzyme Q-binding protein COQ10 START" evidence="2">
    <location>
        <begin position="88"/>
        <end position="182"/>
    </location>
</feature>
<keyword evidence="4" id="KW-1185">Reference proteome</keyword>
<dbReference type="SUPFAM" id="SSF55961">
    <property type="entry name" value="Bet v1-like"/>
    <property type="match status" value="1"/>
</dbReference>
<dbReference type="Proteomes" id="UP001596496">
    <property type="component" value="Unassembled WGS sequence"/>
</dbReference>
<evidence type="ECO:0000313" key="3">
    <source>
        <dbReference type="EMBL" id="MFC7386075.1"/>
    </source>
</evidence>
<sequence length="214" mass="22458">MREVRVRARVALDARTALARLTTSAWHGRLDGDALTVTTGKRSATPGAPAEPATPLDIESPPGIEAVPGRPVSPAGPAGVGSDDDRLSEWALPFRGGTVRWRQREWTPAAPADVSSAAPGIAFEQVDGDFAALSGAWNLLPGPDDASCEVGFEARFDLGVPMYDRVVEPLLARVLARAVRAVLAAAYGHVETEEDPPTIPAPERQVAAALSAAR</sequence>
<feature type="compositionally biased region" description="Low complexity" evidence="1">
    <location>
        <begin position="44"/>
        <end position="55"/>
    </location>
</feature>
<dbReference type="InterPro" id="IPR023393">
    <property type="entry name" value="START-like_dom_sf"/>
</dbReference>
<organism evidence="3 4">
    <name type="scientific">Sphaerisporangium rhizosphaerae</name>
    <dbReference type="NCBI Taxonomy" id="2269375"/>
    <lineage>
        <taxon>Bacteria</taxon>
        <taxon>Bacillati</taxon>
        <taxon>Actinomycetota</taxon>
        <taxon>Actinomycetes</taxon>
        <taxon>Streptosporangiales</taxon>
        <taxon>Streptosporangiaceae</taxon>
        <taxon>Sphaerisporangium</taxon>
    </lineage>
</organism>
<dbReference type="Gene3D" id="3.30.530.20">
    <property type="match status" value="1"/>
</dbReference>
<name>A0ABW2PCW6_9ACTN</name>
<dbReference type="InterPro" id="IPR005031">
    <property type="entry name" value="COQ10_START"/>
</dbReference>
<protein>
    <submittedName>
        <fullName evidence="3">SRPBCC family protein</fullName>
    </submittedName>
</protein>